<feature type="non-terminal residue" evidence="1">
    <location>
        <position position="239"/>
    </location>
</feature>
<reference evidence="1" key="1">
    <citation type="submission" date="2018-05" db="EMBL/GenBank/DDBJ databases">
        <authorList>
            <person name="Lanie J.A."/>
            <person name="Ng W.-L."/>
            <person name="Kazmierczak K.M."/>
            <person name="Andrzejewski T.M."/>
            <person name="Davidsen T.M."/>
            <person name="Wayne K.J."/>
            <person name="Tettelin H."/>
            <person name="Glass J.I."/>
            <person name="Rusch D."/>
            <person name="Podicherti R."/>
            <person name="Tsui H.-C.T."/>
            <person name="Winkler M.E."/>
        </authorList>
    </citation>
    <scope>NUCLEOTIDE SEQUENCE</scope>
</reference>
<dbReference type="AlphaFoldDB" id="A0A383CRH9"/>
<sequence>YDADMDQLTLSFNSQATVPDWIILNGNMISGIPPINGDFPLLLDLSDNDTTITDTFHLSAEVFHPIITGIIDVPEDQGGRVYLGFSASYFDSGDETGQEYGIYRHDFYEDSSAWVTVASGPAIHQQHYVFEVTTLGDSTADDNGMSMYKVVASMNEGIFHSLPDSGYSIDNIAPGVPTGMQAIAMENSISLSWDMSEAEDFQYFVLERSNEGTGGIADTTITYELIDITFEDLNLVRNV</sequence>
<feature type="non-terminal residue" evidence="1">
    <location>
        <position position="1"/>
    </location>
</feature>
<evidence type="ECO:0000313" key="1">
    <source>
        <dbReference type="EMBL" id="SVE34741.1"/>
    </source>
</evidence>
<gene>
    <name evidence="1" type="ORF">METZ01_LOCUS487595</name>
</gene>
<dbReference type="Gene3D" id="2.60.40.10">
    <property type="entry name" value="Immunoglobulins"/>
    <property type="match status" value="1"/>
</dbReference>
<protein>
    <recommendedName>
        <fullName evidence="2">Fibronectin type-III domain-containing protein</fullName>
    </recommendedName>
</protein>
<organism evidence="1">
    <name type="scientific">marine metagenome</name>
    <dbReference type="NCBI Taxonomy" id="408172"/>
    <lineage>
        <taxon>unclassified sequences</taxon>
        <taxon>metagenomes</taxon>
        <taxon>ecological metagenomes</taxon>
    </lineage>
</organism>
<name>A0A383CRH9_9ZZZZ</name>
<evidence type="ECO:0008006" key="2">
    <source>
        <dbReference type="Google" id="ProtNLM"/>
    </source>
</evidence>
<dbReference type="EMBL" id="UINC01211022">
    <property type="protein sequence ID" value="SVE34741.1"/>
    <property type="molecule type" value="Genomic_DNA"/>
</dbReference>
<dbReference type="InterPro" id="IPR013783">
    <property type="entry name" value="Ig-like_fold"/>
</dbReference>
<accession>A0A383CRH9</accession>
<proteinExistence type="predicted"/>